<sequence length="173" mass="18726">MNTRYTKNTTTDPANRTHQPLVTRGATAEALTDAPGSLITLFADSDTTGGALTLNTARFEKGAAGAPVHFHTRATEFFFVVDGTLQVLVGEEVLTLEKGDFVAVPPHTPHAFAPALDATAEVLVGFTPGMDRFDYYRLLGRVHDGGATVQDIKDSSATYDNHYARSRAWEERA</sequence>
<name>A0ABZ1ZZS0_STRNV</name>
<dbReference type="PANTHER" id="PTHR36440">
    <property type="entry name" value="PUTATIVE (AFU_ORTHOLOGUE AFUA_8G07350)-RELATED"/>
    <property type="match status" value="1"/>
</dbReference>
<dbReference type="InterPro" id="IPR011051">
    <property type="entry name" value="RmlC_Cupin_sf"/>
</dbReference>
<evidence type="ECO:0000313" key="3">
    <source>
        <dbReference type="Proteomes" id="UP001432209"/>
    </source>
</evidence>
<dbReference type="SUPFAM" id="SSF51182">
    <property type="entry name" value="RmlC-like cupins"/>
    <property type="match status" value="1"/>
</dbReference>
<gene>
    <name evidence="2" type="ORF">OG442_10680</name>
</gene>
<proteinExistence type="predicted"/>
<dbReference type="EMBL" id="CP109495">
    <property type="protein sequence ID" value="WUX51960.1"/>
    <property type="molecule type" value="Genomic_DNA"/>
</dbReference>
<reference evidence="2" key="1">
    <citation type="submission" date="2022-10" db="EMBL/GenBank/DDBJ databases">
        <title>The complete genomes of actinobacterial strains from the NBC collection.</title>
        <authorList>
            <person name="Joergensen T.S."/>
            <person name="Alvarez Arevalo M."/>
            <person name="Sterndorff E.B."/>
            <person name="Faurdal D."/>
            <person name="Vuksanovic O."/>
            <person name="Mourched A.-S."/>
            <person name="Charusanti P."/>
            <person name="Shaw S."/>
            <person name="Blin K."/>
            <person name="Weber T."/>
        </authorList>
    </citation>
    <scope>NUCLEOTIDE SEQUENCE</scope>
    <source>
        <strain evidence="2">NBC_01432</strain>
    </source>
</reference>
<dbReference type="InterPro" id="IPR014710">
    <property type="entry name" value="RmlC-like_jellyroll"/>
</dbReference>
<dbReference type="RefSeq" id="WP_329075656.1">
    <property type="nucleotide sequence ID" value="NZ_CP109495.1"/>
</dbReference>
<dbReference type="Proteomes" id="UP001432209">
    <property type="component" value="Chromosome"/>
</dbReference>
<organism evidence="2 3">
    <name type="scientific">Streptomyces niveus</name>
    <name type="common">Streptomyces spheroides</name>
    <dbReference type="NCBI Taxonomy" id="193462"/>
    <lineage>
        <taxon>Bacteria</taxon>
        <taxon>Bacillati</taxon>
        <taxon>Actinomycetota</taxon>
        <taxon>Actinomycetes</taxon>
        <taxon>Kitasatosporales</taxon>
        <taxon>Streptomycetaceae</taxon>
        <taxon>Streptomyces</taxon>
    </lineage>
</organism>
<dbReference type="InterPro" id="IPR053146">
    <property type="entry name" value="QDO-like"/>
</dbReference>
<protein>
    <submittedName>
        <fullName evidence="2">Cupin domain-containing protein</fullName>
    </submittedName>
</protein>
<dbReference type="Pfam" id="PF07883">
    <property type="entry name" value="Cupin_2"/>
    <property type="match status" value="1"/>
</dbReference>
<evidence type="ECO:0000313" key="2">
    <source>
        <dbReference type="EMBL" id="WUX51960.1"/>
    </source>
</evidence>
<evidence type="ECO:0000259" key="1">
    <source>
        <dbReference type="Pfam" id="PF07883"/>
    </source>
</evidence>
<feature type="domain" description="Cupin type-2" evidence="1">
    <location>
        <begin position="57"/>
        <end position="124"/>
    </location>
</feature>
<dbReference type="InterPro" id="IPR013096">
    <property type="entry name" value="Cupin_2"/>
</dbReference>
<keyword evidence="3" id="KW-1185">Reference proteome</keyword>
<dbReference type="Gene3D" id="2.60.120.10">
    <property type="entry name" value="Jelly Rolls"/>
    <property type="match status" value="1"/>
</dbReference>
<accession>A0ABZ1ZZS0</accession>
<dbReference type="PANTHER" id="PTHR36440:SF1">
    <property type="entry name" value="PUTATIVE (AFU_ORTHOLOGUE AFUA_8G07350)-RELATED"/>
    <property type="match status" value="1"/>
</dbReference>